<dbReference type="InterPro" id="IPR028053">
    <property type="entry name" value="Membr_insert_YidC_N"/>
</dbReference>
<gene>
    <name evidence="13 16" type="primary">yidC</name>
    <name evidence="16" type="ORF">E0F26_02720</name>
</gene>
<dbReference type="NCBIfam" id="TIGR03593">
    <property type="entry name" value="yidC_nterm"/>
    <property type="match status" value="1"/>
</dbReference>
<comment type="subcellular location">
    <subcellularLocation>
        <location evidence="1">Cell inner membrane</location>
        <topology evidence="1">Multi-pass membrane protein</topology>
    </subcellularLocation>
    <subcellularLocation>
        <location evidence="13">Cell membrane</location>
        <topology evidence="13">Multi-pass membrane protein</topology>
    </subcellularLocation>
</comment>
<keyword evidence="8 13" id="KW-1133">Transmembrane helix</keyword>
<organism evidence="16 17">
    <name type="scientific">Candidatus Paraluminiphilus aquimaris</name>
    <dbReference type="NCBI Taxonomy" id="2518994"/>
    <lineage>
        <taxon>Bacteria</taxon>
        <taxon>Pseudomonadati</taxon>
        <taxon>Pseudomonadota</taxon>
        <taxon>Gammaproteobacteria</taxon>
        <taxon>Cellvibrionales</taxon>
        <taxon>Halieaceae</taxon>
        <taxon>Candidatus Paraluminiphilus</taxon>
    </lineage>
</organism>
<keyword evidence="17" id="KW-1185">Reference proteome</keyword>
<keyword evidence="6 13" id="KW-0812">Transmembrane</keyword>
<keyword evidence="9 13" id="KW-0472">Membrane</keyword>
<sequence length="560" mass="62261">MDPLRLLLISSTAVLSLMLLIEWNQYSDDYNKDQAERYAAEVSRAPGTLPAYSDQTANTRSDSTISDIPMVSADTTPIPSEGYAGGLAPLTTDTLNLRVSVDGGDVMDASLPKFPTRLDTPDQPFLLLESSALRTYVAQSGLIGPDGIDASGQRAQYISLGTTTNGDGSDTLTLAWAGNREDGLQVFKRFTANDGRYFVDVDYTITNAGPASASMTPFAQLKRDNTEAPNANVGFGVSPYLGAALRQPDERYTKLSFSDLADGPFAKQLPAGWVAILQHYFVSAWIPAQNESHDYFASRLSNGDNVIGFKNPSITISPGETTTVSQRLYVGPKDQVALADLAENLDLVIDYGWLWWLAKPLFWLLTMIQGFVINWGVAIIILTICVKLAFFRLSAASYKSMAKMRTVQPKIQSIRDQYAEDKAKQQQAMMELWKKEKINPMGGCLPMLIQMPVFIALYWVLLESVELRHAPFILWVDDLSAMDPYFVLPILMGISMYLMQRLNPAPPDPMQAKIMQYMPIAFTFLMMWFPAGLVLYWLCNNLLSFAQQYVVTRQIEQAAR</sequence>
<feature type="transmembrane region" description="Helical" evidence="13">
    <location>
        <begin position="377"/>
        <end position="395"/>
    </location>
</feature>
<dbReference type="PRINTS" id="PR01900">
    <property type="entry name" value="YIDCPROTEIN"/>
</dbReference>
<evidence type="ECO:0000256" key="8">
    <source>
        <dbReference type="ARBA" id="ARBA00022989"/>
    </source>
</evidence>
<evidence type="ECO:0000256" key="1">
    <source>
        <dbReference type="ARBA" id="ARBA00004429"/>
    </source>
</evidence>
<keyword evidence="4 13" id="KW-0813">Transport</keyword>
<dbReference type="Gene3D" id="2.70.98.90">
    <property type="match status" value="1"/>
</dbReference>
<dbReference type="HAMAP" id="MF_01810">
    <property type="entry name" value="YidC_type1"/>
    <property type="match status" value="1"/>
</dbReference>
<dbReference type="Pfam" id="PF14849">
    <property type="entry name" value="YidC_periplas"/>
    <property type="match status" value="1"/>
</dbReference>
<evidence type="ECO:0000313" key="17">
    <source>
        <dbReference type="Proteomes" id="UP001317963"/>
    </source>
</evidence>
<evidence type="ECO:0000256" key="2">
    <source>
        <dbReference type="ARBA" id="ARBA00010527"/>
    </source>
</evidence>
<evidence type="ECO:0000256" key="10">
    <source>
        <dbReference type="ARBA" id="ARBA00023186"/>
    </source>
</evidence>
<dbReference type="CDD" id="cd19961">
    <property type="entry name" value="EcYidC-like_peri"/>
    <property type="match status" value="1"/>
</dbReference>
<name>A0ABY6Q4C1_9GAMM</name>
<evidence type="ECO:0000259" key="14">
    <source>
        <dbReference type="Pfam" id="PF02096"/>
    </source>
</evidence>
<evidence type="ECO:0000256" key="9">
    <source>
        <dbReference type="ARBA" id="ARBA00023136"/>
    </source>
</evidence>
<evidence type="ECO:0000256" key="4">
    <source>
        <dbReference type="ARBA" id="ARBA00022448"/>
    </source>
</evidence>
<keyword evidence="5 13" id="KW-1003">Cell membrane</keyword>
<proteinExistence type="inferred from homology"/>
<dbReference type="NCBIfam" id="TIGR03592">
    <property type="entry name" value="yidC_oxa1_cterm"/>
    <property type="match status" value="1"/>
</dbReference>
<dbReference type="InterPro" id="IPR001708">
    <property type="entry name" value="YidC/ALB3/OXA1/COX18"/>
</dbReference>
<keyword evidence="10 13" id="KW-0143">Chaperone</keyword>
<dbReference type="Proteomes" id="UP001317963">
    <property type="component" value="Chromosome"/>
</dbReference>
<comment type="similarity">
    <text evidence="2 13">Belongs to the OXA1/ALB3/YidC family. Type 1 subfamily.</text>
</comment>
<evidence type="ECO:0000256" key="13">
    <source>
        <dbReference type="HAMAP-Rule" id="MF_01810"/>
    </source>
</evidence>
<evidence type="ECO:0000256" key="6">
    <source>
        <dbReference type="ARBA" id="ARBA00022692"/>
    </source>
</evidence>
<dbReference type="InterPro" id="IPR019998">
    <property type="entry name" value="Membr_insert_YidC"/>
</dbReference>
<dbReference type="InterPro" id="IPR038221">
    <property type="entry name" value="YidC_periplasmic_sf"/>
</dbReference>
<evidence type="ECO:0000256" key="12">
    <source>
        <dbReference type="ARBA" id="ARBA00033342"/>
    </source>
</evidence>
<dbReference type="PANTHER" id="PTHR12428:SF65">
    <property type="entry name" value="CYTOCHROME C OXIDASE ASSEMBLY PROTEIN COX18, MITOCHONDRIAL"/>
    <property type="match status" value="1"/>
</dbReference>
<evidence type="ECO:0000256" key="3">
    <source>
        <dbReference type="ARBA" id="ARBA00015325"/>
    </source>
</evidence>
<feature type="domain" description="Membrane insertase YidC/Oxa/ALB C-terminal" evidence="14">
    <location>
        <begin position="375"/>
        <end position="553"/>
    </location>
</feature>
<dbReference type="NCBIfam" id="NF002352">
    <property type="entry name" value="PRK01318.1-3"/>
    <property type="match status" value="1"/>
</dbReference>
<evidence type="ECO:0000259" key="15">
    <source>
        <dbReference type="Pfam" id="PF14849"/>
    </source>
</evidence>
<dbReference type="PRINTS" id="PR00701">
    <property type="entry name" value="60KDINNERMP"/>
</dbReference>
<reference evidence="16 17" key="1">
    <citation type="submission" date="2019-02" db="EMBL/GenBank/DDBJ databases">
        <title>Halieaceae_genomes.</title>
        <authorList>
            <person name="Li S.-H."/>
        </authorList>
    </citation>
    <scope>NUCLEOTIDE SEQUENCE [LARGE SCALE GENOMIC DNA]</scope>
    <source>
        <strain evidence="16 17">JH123</strain>
    </source>
</reference>
<dbReference type="RefSeq" id="WP_279242512.1">
    <property type="nucleotide sequence ID" value="NZ_CP036501.1"/>
</dbReference>
<dbReference type="NCBIfam" id="NF002353">
    <property type="entry name" value="PRK01318.1-4"/>
    <property type="match status" value="1"/>
</dbReference>
<evidence type="ECO:0000256" key="5">
    <source>
        <dbReference type="ARBA" id="ARBA00022475"/>
    </source>
</evidence>
<dbReference type="InterPro" id="IPR028055">
    <property type="entry name" value="YidC/Oxa/ALB_C"/>
</dbReference>
<feature type="transmembrane region" description="Helical" evidence="13">
    <location>
        <begin position="520"/>
        <end position="538"/>
    </location>
</feature>
<dbReference type="PANTHER" id="PTHR12428">
    <property type="entry name" value="OXA1"/>
    <property type="match status" value="1"/>
</dbReference>
<keyword evidence="7 13" id="KW-0653">Protein transport</keyword>
<dbReference type="Pfam" id="PF02096">
    <property type="entry name" value="60KD_IMP"/>
    <property type="match status" value="1"/>
</dbReference>
<protein>
    <recommendedName>
        <fullName evidence="3 13">Membrane protein insertase YidC</fullName>
    </recommendedName>
    <alternativeName>
        <fullName evidence="12 13">Foldase YidC</fullName>
    </alternativeName>
    <alternativeName>
        <fullName evidence="11 13">Membrane integrase YidC</fullName>
    </alternativeName>
    <alternativeName>
        <fullName evidence="13">Membrane protein YidC</fullName>
    </alternativeName>
</protein>
<evidence type="ECO:0000256" key="11">
    <source>
        <dbReference type="ARBA" id="ARBA00033245"/>
    </source>
</evidence>
<evidence type="ECO:0000313" key="16">
    <source>
        <dbReference type="EMBL" id="UZP73716.1"/>
    </source>
</evidence>
<feature type="transmembrane region" description="Helical" evidence="13">
    <location>
        <begin position="438"/>
        <end position="461"/>
    </location>
</feature>
<dbReference type="CDD" id="cd20070">
    <property type="entry name" value="5TM_YidC_Alb3"/>
    <property type="match status" value="1"/>
</dbReference>
<dbReference type="EMBL" id="CP036501">
    <property type="protein sequence ID" value="UZP73716.1"/>
    <property type="molecule type" value="Genomic_DNA"/>
</dbReference>
<comment type="function">
    <text evidence="13">Required for the insertion and/or proper folding and/or complex formation of integral membrane proteins into the membrane. Involved in integration of membrane proteins that insert both dependently and independently of the Sec translocase complex, as well as at least some lipoproteins. Aids folding of multispanning membrane proteins.</text>
</comment>
<accession>A0ABY6Q4C1</accession>
<comment type="caution">
    <text evidence="13">Lacks conserved residue(s) required for the propagation of feature annotation.</text>
</comment>
<feature type="domain" description="Membrane insertase YidC N-terminal" evidence="15">
    <location>
        <begin position="90"/>
        <end position="364"/>
    </location>
</feature>
<comment type="subunit">
    <text evidence="13">Interacts with the Sec translocase complex via SecD. Specifically interacts with transmembrane segments of nascent integral membrane proteins during membrane integration.</text>
</comment>
<dbReference type="InterPro" id="IPR047196">
    <property type="entry name" value="YidC_ALB_C"/>
</dbReference>
<evidence type="ECO:0000256" key="7">
    <source>
        <dbReference type="ARBA" id="ARBA00022927"/>
    </source>
</evidence>